<feature type="compositionally biased region" description="Basic and acidic residues" evidence="1">
    <location>
        <begin position="163"/>
        <end position="173"/>
    </location>
</feature>
<protein>
    <submittedName>
        <fullName evidence="2">Uncharacterized protein</fullName>
    </submittedName>
</protein>
<dbReference type="AlphaFoldDB" id="A0A1H1ER18"/>
<evidence type="ECO:0000313" key="2">
    <source>
        <dbReference type="EMBL" id="SDQ91018.1"/>
    </source>
</evidence>
<feature type="region of interest" description="Disordered" evidence="1">
    <location>
        <begin position="130"/>
        <end position="173"/>
    </location>
</feature>
<evidence type="ECO:0000313" key="3">
    <source>
        <dbReference type="Proteomes" id="UP000199301"/>
    </source>
</evidence>
<reference evidence="3" key="1">
    <citation type="submission" date="2016-10" db="EMBL/GenBank/DDBJ databases">
        <authorList>
            <person name="Varghese N."/>
            <person name="Submissions S."/>
        </authorList>
    </citation>
    <scope>NUCLEOTIDE SEQUENCE [LARGE SCALE GENOMIC DNA]</scope>
    <source>
        <strain evidence="3">DSM 45459</strain>
    </source>
</reference>
<sequence>MTTVTADEFAVELLTTVVVGAEDEETARRACSELLRRTDGRIVQSVDCSDEEPGCRSVTLARTASAPASGNQAAVLSRAVRELLNALGPGFTGARVSCEPPSAWTVIDDPALVGSLVARGERVLVEAWSPTGETGFTGEVASAAEAGPLTGPSHQSPAQPSRSEGHPGNHLDP</sequence>
<feature type="compositionally biased region" description="Polar residues" evidence="1">
    <location>
        <begin position="152"/>
        <end position="162"/>
    </location>
</feature>
<dbReference type="STRING" id="995062.SAMN04489718_2645"/>
<dbReference type="RefSeq" id="WP_245695798.1">
    <property type="nucleotide sequence ID" value="NZ_FNKO01000002.1"/>
</dbReference>
<proteinExistence type="predicted"/>
<evidence type="ECO:0000256" key="1">
    <source>
        <dbReference type="SAM" id="MobiDB-lite"/>
    </source>
</evidence>
<gene>
    <name evidence="2" type="ORF">SAMN04489718_2645</name>
</gene>
<organism evidence="2 3">
    <name type="scientific">Actinopolyspora saharensis</name>
    <dbReference type="NCBI Taxonomy" id="995062"/>
    <lineage>
        <taxon>Bacteria</taxon>
        <taxon>Bacillati</taxon>
        <taxon>Actinomycetota</taxon>
        <taxon>Actinomycetes</taxon>
        <taxon>Actinopolysporales</taxon>
        <taxon>Actinopolysporaceae</taxon>
        <taxon>Actinopolyspora</taxon>
    </lineage>
</organism>
<dbReference type="Proteomes" id="UP000199301">
    <property type="component" value="Unassembled WGS sequence"/>
</dbReference>
<accession>A0A1H1ER18</accession>
<keyword evidence="3" id="KW-1185">Reference proteome</keyword>
<dbReference type="EMBL" id="FNKO01000002">
    <property type="protein sequence ID" value="SDQ91018.1"/>
    <property type="molecule type" value="Genomic_DNA"/>
</dbReference>
<name>A0A1H1ER18_9ACTN</name>